<feature type="region of interest" description="Disordered" evidence="1">
    <location>
        <begin position="76"/>
        <end position="129"/>
    </location>
</feature>
<sequence>MTHSAATTAMLSTSAFRQLQERRLSAPEAQQHCPYSASLLSVVRSSSLHAKHPATTYQYSSEYNNTLESKHVFTLSSPSPAASTFHSTLSPPSHPPASPFVLSGSIQSPPAGPWQPLAASSEKADVMWE</sequence>
<gene>
    <name evidence="2" type="ORF">L202_02030</name>
</gene>
<comment type="caution">
    <text evidence="2">The sequence shown here is derived from an EMBL/GenBank/DDBJ whole genome shotgun (WGS) entry which is preliminary data.</text>
</comment>
<protein>
    <submittedName>
        <fullName evidence="2">Uncharacterized protein</fullName>
    </submittedName>
</protein>
<accession>A0A1E3HZ59</accession>
<dbReference type="EMBL" id="AWGJ01000003">
    <property type="protein sequence ID" value="ODN81624.1"/>
    <property type="molecule type" value="Genomic_DNA"/>
</dbReference>
<organism evidence="2 3">
    <name type="scientific">Cryptococcus amylolentus CBS 6039</name>
    <dbReference type="NCBI Taxonomy" id="1295533"/>
    <lineage>
        <taxon>Eukaryota</taxon>
        <taxon>Fungi</taxon>
        <taxon>Dikarya</taxon>
        <taxon>Basidiomycota</taxon>
        <taxon>Agaricomycotina</taxon>
        <taxon>Tremellomycetes</taxon>
        <taxon>Tremellales</taxon>
        <taxon>Cryptococcaceae</taxon>
        <taxon>Cryptococcus</taxon>
    </lineage>
</organism>
<evidence type="ECO:0000313" key="2">
    <source>
        <dbReference type="EMBL" id="ODN81624.1"/>
    </source>
</evidence>
<dbReference type="GeneID" id="30153339"/>
<keyword evidence="3" id="KW-1185">Reference proteome</keyword>
<evidence type="ECO:0000256" key="1">
    <source>
        <dbReference type="SAM" id="MobiDB-lite"/>
    </source>
</evidence>
<dbReference type="Proteomes" id="UP000094065">
    <property type="component" value="Unassembled WGS sequence"/>
</dbReference>
<dbReference type="AlphaFoldDB" id="A0A1E3HZ59"/>
<evidence type="ECO:0000313" key="3">
    <source>
        <dbReference type="Proteomes" id="UP000094065"/>
    </source>
</evidence>
<name>A0A1E3HZ59_9TREE</name>
<reference evidence="2 3" key="1">
    <citation type="submission" date="2016-06" db="EMBL/GenBank/DDBJ databases">
        <title>Evolution of pathogenesis and genome organization in the Tremellales.</title>
        <authorList>
            <person name="Cuomo C."/>
            <person name="Litvintseva A."/>
            <person name="Heitman J."/>
            <person name="Chen Y."/>
            <person name="Sun S."/>
            <person name="Springer D."/>
            <person name="Dromer F."/>
            <person name="Young S."/>
            <person name="Zeng Q."/>
            <person name="Chapman S."/>
            <person name="Gujja S."/>
            <person name="Saif S."/>
            <person name="Birren B."/>
        </authorList>
    </citation>
    <scope>NUCLEOTIDE SEQUENCE [LARGE SCALE GENOMIC DNA]</scope>
    <source>
        <strain evidence="2 3">CBS 6039</strain>
    </source>
</reference>
<proteinExistence type="predicted"/>
<dbReference type="RefSeq" id="XP_018995943.1">
    <property type="nucleotide sequence ID" value="XM_019135540.1"/>
</dbReference>
<feature type="compositionally biased region" description="Polar residues" evidence="1">
    <location>
        <begin position="76"/>
        <end position="91"/>
    </location>
</feature>